<keyword evidence="3 5" id="KW-1133">Transmembrane helix</keyword>
<evidence type="ECO:0000259" key="6">
    <source>
        <dbReference type="SMART" id="SM00752"/>
    </source>
</evidence>
<keyword evidence="2 5" id="KW-0812">Transmembrane</keyword>
<dbReference type="Proteomes" id="UP001629059">
    <property type="component" value="Unassembled WGS sequence"/>
</dbReference>
<feature type="transmembrane region" description="Helical" evidence="5">
    <location>
        <begin position="30"/>
        <end position="51"/>
    </location>
</feature>
<organism evidence="7 8">
    <name type="scientific">Flavobacterium rhizophilum</name>
    <dbReference type="NCBI Taxonomy" id="3163296"/>
    <lineage>
        <taxon>Bacteria</taxon>
        <taxon>Pseudomonadati</taxon>
        <taxon>Bacteroidota</taxon>
        <taxon>Flavobacteriia</taxon>
        <taxon>Flavobacteriales</taxon>
        <taxon>Flavobacteriaceae</taxon>
        <taxon>Flavobacterium</taxon>
    </lineage>
</organism>
<reference evidence="7 8" key="1">
    <citation type="submission" date="2024-06" db="EMBL/GenBank/DDBJ databases">
        <authorList>
            <person name="Kaempfer P."/>
            <person name="Viver T."/>
        </authorList>
    </citation>
    <scope>NUCLEOTIDE SEQUENCE [LARGE SCALE GENOMIC DNA]</scope>
    <source>
        <strain evidence="7 8">ST-75</strain>
    </source>
</reference>
<dbReference type="RefSeq" id="WP_408073226.1">
    <property type="nucleotide sequence ID" value="NZ_JBELQB010000001.1"/>
</dbReference>
<dbReference type="PANTHER" id="PTHR39535:SF2">
    <property type="entry name" value="HTTM DOMAIN-CONTAINING PROTEIN"/>
    <property type="match status" value="1"/>
</dbReference>
<feature type="transmembrane region" description="Helical" evidence="5">
    <location>
        <begin position="102"/>
        <end position="127"/>
    </location>
</feature>
<comment type="caution">
    <text evidence="7">The sequence shown here is derived from an EMBL/GenBank/DDBJ whole genome shotgun (WGS) entry which is preliminary data.</text>
</comment>
<keyword evidence="8" id="KW-1185">Reference proteome</keyword>
<feature type="transmembrane region" description="Helical" evidence="5">
    <location>
        <begin position="264"/>
        <end position="292"/>
    </location>
</feature>
<feature type="domain" description="HTTM-like" evidence="6">
    <location>
        <begin position="23"/>
        <end position="301"/>
    </location>
</feature>
<evidence type="ECO:0000256" key="4">
    <source>
        <dbReference type="ARBA" id="ARBA00023136"/>
    </source>
</evidence>
<evidence type="ECO:0000256" key="5">
    <source>
        <dbReference type="SAM" id="Phobius"/>
    </source>
</evidence>
<name>A0ABW8YA54_9FLAO</name>
<feature type="transmembrane region" description="Helical" evidence="5">
    <location>
        <begin position="134"/>
        <end position="155"/>
    </location>
</feature>
<feature type="transmembrane region" description="Helical" evidence="5">
    <location>
        <begin position="234"/>
        <end position="252"/>
    </location>
</feature>
<evidence type="ECO:0000256" key="2">
    <source>
        <dbReference type="ARBA" id="ARBA00022692"/>
    </source>
</evidence>
<evidence type="ECO:0000256" key="1">
    <source>
        <dbReference type="ARBA" id="ARBA00004127"/>
    </source>
</evidence>
<protein>
    <recommendedName>
        <fullName evidence="6">HTTM-like domain-containing protein</fullName>
    </recommendedName>
</protein>
<dbReference type="PANTHER" id="PTHR39535">
    <property type="entry name" value="SPORULATION-DELAYING PROTEIN SDPB"/>
    <property type="match status" value="1"/>
</dbReference>
<proteinExistence type="predicted"/>
<dbReference type="InterPro" id="IPR011020">
    <property type="entry name" value="HTTM-like"/>
</dbReference>
<dbReference type="EMBL" id="JBELQB010000001">
    <property type="protein sequence ID" value="MFL9836206.1"/>
    <property type="molecule type" value="Genomic_DNA"/>
</dbReference>
<sequence length="308" mass="35967">MLKLLNLKATPRSFNISNFFFGNSVTNHEFLVFFRVTIGFIILGHFLAVLGDFDLLFGMNSLIPADIHSVQMYSKIVFYNEIIDFITLYTKSEGLSVTIFQVTYILLCILIIVGFFSRIAAILLVFLQVSLMKSSFYFCYGADFFTSMSLMYIALFPSDDYFSIRNYFWKIKEKSNLTPFRRLFQIHICIAYFVSGFEKITGYNWRNGESVWKAIHLPGFPNDFHLNFDSLGNYPWIFVLAGWFTILVEMLYPLFINIRRTRMIWLCLTISLHLGIALVLNLYFFSAILITWNIANYYFNDEKKVALA</sequence>
<dbReference type="SMART" id="SM00752">
    <property type="entry name" value="HTTM"/>
    <property type="match status" value="1"/>
</dbReference>
<accession>A0ABW8YA54</accession>
<evidence type="ECO:0000313" key="8">
    <source>
        <dbReference type="Proteomes" id="UP001629059"/>
    </source>
</evidence>
<gene>
    <name evidence="7" type="ORF">ABS768_01770</name>
</gene>
<keyword evidence="4 5" id="KW-0472">Membrane</keyword>
<evidence type="ECO:0000256" key="3">
    <source>
        <dbReference type="ARBA" id="ARBA00022989"/>
    </source>
</evidence>
<evidence type="ECO:0000313" key="7">
    <source>
        <dbReference type="EMBL" id="MFL9836206.1"/>
    </source>
</evidence>
<comment type="subcellular location">
    <subcellularLocation>
        <location evidence="1">Endomembrane system</location>
        <topology evidence="1">Multi-pass membrane protein</topology>
    </subcellularLocation>
</comment>
<dbReference type="InterPro" id="IPR052964">
    <property type="entry name" value="Sporulation_signal_mat"/>
</dbReference>